<dbReference type="Proteomes" id="UP000785679">
    <property type="component" value="Unassembled WGS sequence"/>
</dbReference>
<dbReference type="AlphaFoldDB" id="A0A8J8NZ32"/>
<proteinExistence type="predicted"/>
<accession>A0A8J8NZ32</accession>
<evidence type="ECO:0000313" key="1">
    <source>
        <dbReference type="EMBL" id="TNV82721.1"/>
    </source>
</evidence>
<comment type="caution">
    <text evidence="1">The sequence shown here is derived from an EMBL/GenBank/DDBJ whole genome shotgun (WGS) entry which is preliminary data.</text>
</comment>
<protein>
    <submittedName>
        <fullName evidence="1">Uncharacterized protein</fullName>
    </submittedName>
</protein>
<reference evidence="1" key="1">
    <citation type="submission" date="2019-06" db="EMBL/GenBank/DDBJ databases">
        <authorList>
            <person name="Zheng W."/>
        </authorList>
    </citation>
    <scope>NUCLEOTIDE SEQUENCE</scope>
    <source>
        <strain evidence="1">QDHG01</strain>
    </source>
</reference>
<name>A0A8J8NZ32_HALGN</name>
<dbReference type="EMBL" id="RRYP01004623">
    <property type="protein sequence ID" value="TNV82721.1"/>
    <property type="molecule type" value="Genomic_DNA"/>
</dbReference>
<organism evidence="1 2">
    <name type="scientific">Halteria grandinella</name>
    <dbReference type="NCBI Taxonomy" id="5974"/>
    <lineage>
        <taxon>Eukaryota</taxon>
        <taxon>Sar</taxon>
        <taxon>Alveolata</taxon>
        <taxon>Ciliophora</taxon>
        <taxon>Intramacronucleata</taxon>
        <taxon>Spirotrichea</taxon>
        <taxon>Stichotrichia</taxon>
        <taxon>Sporadotrichida</taxon>
        <taxon>Halteriidae</taxon>
        <taxon>Halteria</taxon>
    </lineage>
</organism>
<keyword evidence="2" id="KW-1185">Reference proteome</keyword>
<sequence length="84" mass="9970">MCFLELVRAIVAFPQFQFQNDEYSLSKYLPFHPTPPDYNVFPLFSWILVSIFSHQLMLQCILHVSREVCSIQLIKSNSNFYSYQ</sequence>
<gene>
    <name evidence="1" type="ORF">FGO68_gene16821</name>
</gene>
<evidence type="ECO:0000313" key="2">
    <source>
        <dbReference type="Proteomes" id="UP000785679"/>
    </source>
</evidence>